<dbReference type="RefSeq" id="XP_022084874.1">
    <property type="nucleotide sequence ID" value="XM_022229182.1"/>
</dbReference>
<evidence type="ECO:0000313" key="4">
    <source>
        <dbReference type="Proteomes" id="UP000694845"/>
    </source>
</evidence>
<evidence type="ECO:0000256" key="2">
    <source>
        <dbReference type="SAM" id="Phobius"/>
    </source>
</evidence>
<feature type="compositionally biased region" description="Polar residues" evidence="1">
    <location>
        <begin position="144"/>
        <end position="156"/>
    </location>
</feature>
<reference evidence="5" key="1">
    <citation type="submission" date="2025-08" db="UniProtKB">
        <authorList>
            <consortium name="RefSeq"/>
        </authorList>
    </citation>
    <scope>IDENTIFICATION</scope>
</reference>
<evidence type="ECO:0000256" key="3">
    <source>
        <dbReference type="SAM" id="SignalP"/>
    </source>
</evidence>
<dbReference type="KEGG" id="aplc:110976141"/>
<keyword evidence="4" id="KW-1185">Reference proteome</keyword>
<evidence type="ECO:0000256" key="1">
    <source>
        <dbReference type="SAM" id="MobiDB-lite"/>
    </source>
</evidence>
<keyword evidence="2" id="KW-0812">Transmembrane</keyword>
<keyword evidence="2" id="KW-1133">Transmembrane helix</keyword>
<name>A0A8B7XVI9_ACAPL</name>
<organism evidence="4 5">
    <name type="scientific">Acanthaster planci</name>
    <name type="common">Crown-of-thorns starfish</name>
    <dbReference type="NCBI Taxonomy" id="133434"/>
    <lineage>
        <taxon>Eukaryota</taxon>
        <taxon>Metazoa</taxon>
        <taxon>Echinodermata</taxon>
        <taxon>Eleutherozoa</taxon>
        <taxon>Asterozoa</taxon>
        <taxon>Asteroidea</taxon>
        <taxon>Valvatacea</taxon>
        <taxon>Valvatida</taxon>
        <taxon>Acanthasteridae</taxon>
        <taxon>Acanthaster</taxon>
    </lineage>
</organism>
<feature type="signal peptide" evidence="3">
    <location>
        <begin position="1"/>
        <end position="20"/>
    </location>
</feature>
<evidence type="ECO:0000313" key="5">
    <source>
        <dbReference type="RefSeq" id="XP_022084874.1"/>
    </source>
</evidence>
<accession>A0A8B7XVI9</accession>
<keyword evidence="2" id="KW-0472">Membrane</keyword>
<feature type="transmembrane region" description="Helical" evidence="2">
    <location>
        <begin position="36"/>
        <end position="59"/>
    </location>
</feature>
<dbReference type="Proteomes" id="UP000694845">
    <property type="component" value="Unplaced"/>
</dbReference>
<feature type="region of interest" description="Disordered" evidence="1">
    <location>
        <begin position="129"/>
        <end position="167"/>
    </location>
</feature>
<sequence>MGKVLEVLVFLVLLAGVAKSEETMRSALTQPIPPSFIVIVSLEAIVTCVIVVVIIFLCCTCPSKRPAHDDEDEQVGGCQRKYGSLSVVNGSRPKADFPVVSRLQLDWADGITTVTSPKRGPLYETKIRNMDTHPHSGFQGSPEAHQSVQASHSTGSPPRGISPHVVPWRPTSAESLAVVQPLFEVLALTAARDMTRPSTQPTRSCRGGEEHA</sequence>
<dbReference type="GeneID" id="110976141"/>
<dbReference type="AlphaFoldDB" id="A0A8B7XVI9"/>
<proteinExistence type="predicted"/>
<gene>
    <name evidence="5" type="primary">LOC110976141</name>
</gene>
<protein>
    <submittedName>
        <fullName evidence="5">Uncharacterized protein LOC110976141 isoform X1</fullName>
    </submittedName>
</protein>
<feature type="chain" id="PRO_5034382409" evidence="3">
    <location>
        <begin position="21"/>
        <end position="212"/>
    </location>
</feature>
<keyword evidence="3" id="KW-0732">Signal</keyword>